<accession>A0A6M3ILF9</accession>
<sequence>MPKTINLIRKEKMKQARLKGKSGKEVLIYAGLSKKTASHEVGRNATLKYVDAEIVNELKQADVTVQLVISRLNEDRELAKKKWDIATMTRVDELLGKYIAMFKDILKAEVDIKLTPDEQSELEGIRKHLIPQAN</sequence>
<dbReference type="AlphaFoldDB" id="A0A6M3ILF9"/>
<reference evidence="1" key="1">
    <citation type="submission" date="2020-03" db="EMBL/GenBank/DDBJ databases">
        <title>The deep terrestrial virosphere.</title>
        <authorList>
            <person name="Holmfeldt K."/>
            <person name="Nilsson E."/>
            <person name="Simone D."/>
            <person name="Lopez-Fernandez M."/>
            <person name="Wu X."/>
            <person name="de Brujin I."/>
            <person name="Lundin D."/>
            <person name="Andersson A."/>
            <person name="Bertilsson S."/>
            <person name="Dopson M."/>
        </authorList>
    </citation>
    <scope>NUCLEOTIDE SEQUENCE</scope>
    <source>
        <strain evidence="1">MM415B01456</strain>
    </source>
</reference>
<proteinExistence type="predicted"/>
<gene>
    <name evidence="1" type="ORF">MM415B01456_0001</name>
</gene>
<protein>
    <submittedName>
        <fullName evidence="1">Uncharacterized protein</fullName>
    </submittedName>
</protein>
<dbReference type="EMBL" id="MT141321">
    <property type="protein sequence ID" value="QJA58379.1"/>
    <property type="molecule type" value="Genomic_DNA"/>
</dbReference>
<organism evidence="1">
    <name type="scientific">viral metagenome</name>
    <dbReference type="NCBI Taxonomy" id="1070528"/>
    <lineage>
        <taxon>unclassified sequences</taxon>
        <taxon>metagenomes</taxon>
        <taxon>organismal metagenomes</taxon>
    </lineage>
</organism>
<name>A0A6M3ILF9_9ZZZZ</name>
<evidence type="ECO:0000313" key="1">
    <source>
        <dbReference type="EMBL" id="QJA58379.1"/>
    </source>
</evidence>